<dbReference type="InterPro" id="IPR050102">
    <property type="entry name" value="tRNA_sulfurtransferase_ThiI"/>
</dbReference>
<feature type="domain" description="ThiI ferredoxin-like" evidence="1">
    <location>
        <begin position="10"/>
        <end position="76"/>
    </location>
</feature>
<dbReference type="Proteomes" id="UP001275057">
    <property type="component" value="Unassembled WGS sequence"/>
</dbReference>
<evidence type="ECO:0000313" key="2">
    <source>
        <dbReference type="EMBL" id="MDX7086036.1"/>
    </source>
</evidence>
<dbReference type="AlphaFoldDB" id="A0ABD5IR56"/>
<name>A0ABD5IR56_SERMA</name>
<sequence length="86" mass="10210">MKFIIKLFPENTIKSQSVRLRFIKILSTNIRNVMKQYDETLAVVRHWDHIEVRAKDENQRPIIADALTRIPGIHHILEVEDRAYTD</sequence>
<dbReference type="SUPFAM" id="SSF143437">
    <property type="entry name" value="THUMP domain-like"/>
    <property type="match status" value="1"/>
</dbReference>
<dbReference type="PANTHER" id="PTHR43209:SF1">
    <property type="entry name" value="TRNA SULFURTRANSFERASE"/>
    <property type="match status" value="1"/>
</dbReference>
<gene>
    <name evidence="2" type="ORF">SJ435_27090</name>
</gene>
<organism evidence="2 3">
    <name type="scientific">Serratia marcescens</name>
    <dbReference type="NCBI Taxonomy" id="615"/>
    <lineage>
        <taxon>Bacteria</taxon>
        <taxon>Pseudomonadati</taxon>
        <taxon>Pseudomonadota</taxon>
        <taxon>Gammaproteobacteria</taxon>
        <taxon>Enterobacterales</taxon>
        <taxon>Yersiniaceae</taxon>
        <taxon>Serratia</taxon>
    </lineage>
</organism>
<dbReference type="EMBL" id="JAXABG010000087">
    <property type="protein sequence ID" value="MDX7086036.1"/>
    <property type="molecule type" value="Genomic_DNA"/>
</dbReference>
<reference evidence="2 3" key="1">
    <citation type="submission" date="2023-11" db="EMBL/GenBank/DDBJ databases">
        <title>Detection of rare carbapenemases in Enterobacterales - comparison of two colorimetric and two CIM-based carbapenemase assays.</title>
        <authorList>
            <person name="Schaffarczyk L."/>
            <person name="Noster J."/>
            <person name="Stelzer Y."/>
            <person name="Sattler J."/>
            <person name="Gatermann S."/>
            <person name="Hamprecht A."/>
        </authorList>
    </citation>
    <scope>NUCLEOTIDE SEQUENCE [LARGE SCALE GENOMIC DNA]</scope>
    <source>
        <strain evidence="2 3">CIM-Carb-136</strain>
    </source>
</reference>
<dbReference type="Pfam" id="PF22025">
    <property type="entry name" value="ThiI_fer"/>
    <property type="match status" value="1"/>
</dbReference>
<comment type="caution">
    <text evidence="2">The sequence shown here is derived from an EMBL/GenBank/DDBJ whole genome shotgun (WGS) entry which is preliminary data.</text>
</comment>
<feature type="non-terminal residue" evidence="2">
    <location>
        <position position="86"/>
    </location>
</feature>
<protein>
    <submittedName>
        <fullName evidence="2">tRNA 4-thiouridine(8) synthase ThiI</fullName>
    </submittedName>
</protein>
<evidence type="ECO:0000259" key="1">
    <source>
        <dbReference type="Pfam" id="PF22025"/>
    </source>
</evidence>
<proteinExistence type="predicted"/>
<accession>A0ABD5IR56</accession>
<evidence type="ECO:0000313" key="3">
    <source>
        <dbReference type="Proteomes" id="UP001275057"/>
    </source>
</evidence>
<dbReference type="Gene3D" id="3.30.70.1510">
    <property type="entry name" value="THUMP domain-like"/>
    <property type="match status" value="1"/>
</dbReference>
<dbReference type="PANTHER" id="PTHR43209">
    <property type="entry name" value="TRNA SULFURTRANSFERASE"/>
    <property type="match status" value="1"/>
</dbReference>
<dbReference type="InterPro" id="IPR054173">
    <property type="entry name" value="ThiI_fer"/>
</dbReference>